<accession>A0A0C5BFT9</accession>
<dbReference type="EMBL" id="LBFI01000024">
    <property type="protein sequence ID" value="KKM46029.1"/>
    <property type="molecule type" value="Genomic_DNA"/>
</dbReference>
<evidence type="ECO:0000313" key="2">
    <source>
        <dbReference type="EMBL" id="KKM46029.1"/>
    </source>
</evidence>
<dbReference type="KEGG" id="rtx:TI83_01705"/>
<feature type="region of interest" description="Disordered" evidence="1">
    <location>
        <begin position="1"/>
        <end position="129"/>
    </location>
</feature>
<keyword evidence="3" id="KW-1185">Reference proteome</keyword>
<dbReference type="AlphaFoldDB" id="A0A0C5BFT9"/>
<sequence length="129" mass="12956">MRAISATVVMKQASGLSHSSPSATASVTVTAMSAGENTMADESRDPDHGDDSRSESGTENPAEEEVTPAEDATVLRAPGSTAEGSGTSLGAVPDEARRGAAPLGGHGGTGAPGQLADERWRRNGENPLG</sequence>
<gene>
    <name evidence="2" type="ORF">VT73_02720</name>
</gene>
<feature type="compositionally biased region" description="Basic and acidic residues" evidence="1">
    <location>
        <begin position="41"/>
        <end position="56"/>
    </location>
</feature>
<dbReference type="PATRIC" id="fig|145458.7.peg.411"/>
<comment type="caution">
    <text evidence="2">The sequence shown here is derived from an EMBL/GenBank/DDBJ whole genome shotgun (WGS) entry which is preliminary data.</text>
</comment>
<proteinExistence type="predicted"/>
<feature type="compositionally biased region" description="Low complexity" evidence="1">
    <location>
        <begin position="13"/>
        <end position="34"/>
    </location>
</feature>
<name>A0A0C5BFT9_9MICO</name>
<evidence type="ECO:0000256" key="1">
    <source>
        <dbReference type="SAM" id="MobiDB-lite"/>
    </source>
</evidence>
<feature type="compositionally biased region" description="Gly residues" evidence="1">
    <location>
        <begin position="102"/>
        <end position="111"/>
    </location>
</feature>
<feature type="compositionally biased region" description="Basic and acidic residues" evidence="1">
    <location>
        <begin position="116"/>
        <end position="129"/>
    </location>
</feature>
<organism evidence="2 3">
    <name type="scientific">Rathayibacter toxicus</name>
    <dbReference type="NCBI Taxonomy" id="145458"/>
    <lineage>
        <taxon>Bacteria</taxon>
        <taxon>Bacillati</taxon>
        <taxon>Actinomycetota</taxon>
        <taxon>Actinomycetes</taxon>
        <taxon>Micrococcales</taxon>
        <taxon>Microbacteriaceae</taxon>
        <taxon>Rathayibacter</taxon>
    </lineage>
</organism>
<protein>
    <submittedName>
        <fullName evidence="2">Uncharacterized protein</fullName>
    </submittedName>
</protein>
<reference evidence="2 3" key="1">
    <citation type="submission" date="2015-04" db="EMBL/GenBank/DDBJ databases">
        <title>Draft genome sequence of Rathayibacter toxicus strain FH-142 (AKA 70134 or CS 32), a Western Australian isolate.</title>
        <authorList>
            <consortium name="Consortium for Microbial Forensics and Genomics (microFORGE)"/>
            <person name="Knight B.M."/>
            <person name="Roberts D.P."/>
            <person name="Lin D."/>
            <person name="Hari K."/>
            <person name="Fletcher J."/>
            <person name="Melcher U."/>
            <person name="Blagden T."/>
            <person name="Luster D.G."/>
            <person name="Sechler A.J."/>
            <person name="Schneider W.L."/>
            <person name="Winegar R.A."/>
        </authorList>
    </citation>
    <scope>NUCLEOTIDE SEQUENCE [LARGE SCALE GENOMIC DNA]</scope>
    <source>
        <strain evidence="2 3">FH142</strain>
    </source>
</reference>
<dbReference type="STRING" id="145458.APU90_04785"/>
<evidence type="ECO:0000313" key="3">
    <source>
        <dbReference type="Proteomes" id="UP000052979"/>
    </source>
</evidence>
<dbReference type="Proteomes" id="UP000052979">
    <property type="component" value="Unassembled WGS sequence"/>
</dbReference>